<accession>A0ABC8KKB4</accession>
<keyword evidence="2" id="KW-1185">Reference proteome</keyword>
<dbReference type="Proteomes" id="UP001642260">
    <property type="component" value="Unassembled WGS sequence"/>
</dbReference>
<gene>
    <name evidence="1" type="ORF">ERUC_LOCUS21781</name>
</gene>
<organism evidence="1 2">
    <name type="scientific">Eruca vesicaria subsp. sativa</name>
    <name type="common">Garden rocket</name>
    <name type="synonym">Eruca sativa</name>
    <dbReference type="NCBI Taxonomy" id="29727"/>
    <lineage>
        <taxon>Eukaryota</taxon>
        <taxon>Viridiplantae</taxon>
        <taxon>Streptophyta</taxon>
        <taxon>Embryophyta</taxon>
        <taxon>Tracheophyta</taxon>
        <taxon>Spermatophyta</taxon>
        <taxon>Magnoliopsida</taxon>
        <taxon>eudicotyledons</taxon>
        <taxon>Gunneridae</taxon>
        <taxon>Pentapetalae</taxon>
        <taxon>rosids</taxon>
        <taxon>malvids</taxon>
        <taxon>Brassicales</taxon>
        <taxon>Brassicaceae</taxon>
        <taxon>Brassiceae</taxon>
        <taxon>Eruca</taxon>
    </lineage>
</organism>
<dbReference type="PANTHER" id="PTHR31260">
    <property type="entry name" value="CYSTATIN/MONELLIN SUPERFAMILY PROTEIN"/>
    <property type="match status" value="1"/>
</dbReference>
<dbReference type="Pfam" id="PF04776">
    <property type="entry name" value="protein_MS5"/>
    <property type="match status" value="1"/>
</dbReference>
<protein>
    <submittedName>
        <fullName evidence="1">Uncharacterized protein</fullName>
    </submittedName>
</protein>
<dbReference type="PANTHER" id="PTHR31260:SF46">
    <property type="entry name" value="UPF0725 PROTEIN EMB2204"/>
    <property type="match status" value="1"/>
</dbReference>
<evidence type="ECO:0000313" key="2">
    <source>
        <dbReference type="Proteomes" id="UP001642260"/>
    </source>
</evidence>
<name>A0ABC8KKB4_ERUVS</name>
<comment type="caution">
    <text evidence="1">The sequence shown here is derived from an EMBL/GenBank/DDBJ whole genome shotgun (WGS) entry which is preliminary data.</text>
</comment>
<dbReference type="AlphaFoldDB" id="A0ABC8KKB4"/>
<dbReference type="EMBL" id="CAKOAT010215154">
    <property type="protein sequence ID" value="CAH8356026.1"/>
    <property type="molecule type" value="Genomic_DNA"/>
</dbReference>
<sequence>MNNASRVGESNPHQDMAGFDLPVARPLSSRGMIHYDCEREYARYPDDVLVKSYAQFGLHRYNLLEGTAWKFFSLKSFNLRANGGAAPYYITLVACDPTSNVHQIFQTLVCEEDLGVLDLSCDIARPLGSNKEPPPLCQAIYEGRLPLPQWPSEITDSQRFYLMNASELQNTDWIRLYLNLAHCTYNRDMTEHQLSKFDIVEVAIESLTDMERPRLDSTNVIIYIAYKDLAKAQFGKPCDRKVIIRRVFNESSRSLSLQGKHWRLSEKKKKKKKKRYAMLKRRLGVYQTWRLRLHTYNKCGFRSSHSR</sequence>
<reference evidence="1 2" key="1">
    <citation type="submission" date="2022-03" db="EMBL/GenBank/DDBJ databases">
        <authorList>
            <person name="Macdonald S."/>
            <person name="Ahmed S."/>
            <person name="Newling K."/>
        </authorList>
    </citation>
    <scope>NUCLEOTIDE SEQUENCE [LARGE SCALE GENOMIC DNA]</scope>
</reference>
<proteinExistence type="predicted"/>
<evidence type="ECO:0000313" key="1">
    <source>
        <dbReference type="EMBL" id="CAH8356026.1"/>
    </source>
</evidence>
<dbReference type="NCBIfam" id="TIGR01572">
    <property type="entry name" value="A_thl_para_3677"/>
    <property type="match status" value="1"/>
</dbReference>
<dbReference type="InterPro" id="IPR006462">
    <property type="entry name" value="MS5"/>
</dbReference>